<keyword evidence="1" id="KW-0677">Repeat</keyword>
<organism evidence="4 5">
    <name type="scientific">Aspergillus ellipticus CBS 707.79</name>
    <dbReference type="NCBI Taxonomy" id="1448320"/>
    <lineage>
        <taxon>Eukaryota</taxon>
        <taxon>Fungi</taxon>
        <taxon>Dikarya</taxon>
        <taxon>Ascomycota</taxon>
        <taxon>Pezizomycotina</taxon>
        <taxon>Eurotiomycetes</taxon>
        <taxon>Eurotiomycetidae</taxon>
        <taxon>Eurotiales</taxon>
        <taxon>Aspergillaceae</taxon>
        <taxon>Aspergillus</taxon>
        <taxon>Aspergillus subgen. Circumdati</taxon>
    </lineage>
</organism>
<evidence type="ECO:0000313" key="5">
    <source>
        <dbReference type="Proteomes" id="UP000247810"/>
    </source>
</evidence>
<dbReference type="PROSITE" id="PS50297">
    <property type="entry name" value="ANK_REP_REGION"/>
    <property type="match status" value="1"/>
</dbReference>
<evidence type="ECO:0000256" key="1">
    <source>
        <dbReference type="ARBA" id="ARBA00022737"/>
    </source>
</evidence>
<gene>
    <name evidence="4" type="ORF">BO71DRAFT_282062</name>
</gene>
<accession>A0A319CYN3</accession>
<dbReference type="AlphaFoldDB" id="A0A319CYN3"/>
<sequence length="65" mass="6675">LQILQTLLDAKADINAQGGSHGTVLIAAVESGHLDLVKLLVEKGADPNIKGPMGTPLDVAHSKGH</sequence>
<dbReference type="PROSITE" id="PS50088">
    <property type="entry name" value="ANK_REPEAT"/>
    <property type="match status" value="1"/>
</dbReference>
<reference evidence="4 5" key="1">
    <citation type="submission" date="2018-02" db="EMBL/GenBank/DDBJ databases">
        <title>The genomes of Aspergillus section Nigri reveals drivers in fungal speciation.</title>
        <authorList>
            <consortium name="DOE Joint Genome Institute"/>
            <person name="Vesth T.C."/>
            <person name="Nybo J."/>
            <person name="Theobald S."/>
            <person name="Brandl J."/>
            <person name="Frisvad J.C."/>
            <person name="Nielsen K.F."/>
            <person name="Lyhne E.K."/>
            <person name="Kogle M.E."/>
            <person name="Kuo A."/>
            <person name="Riley R."/>
            <person name="Clum A."/>
            <person name="Nolan M."/>
            <person name="Lipzen A."/>
            <person name="Salamov A."/>
            <person name="Henrissat B."/>
            <person name="Wiebenga A."/>
            <person name="De vries R.P."/>
            <person name="Grigoriev I.V."/>
            <person name="Mortensen U.H."/>
            <person name="Andersen M.R."/>
            <person name="Baker S.E."/>
        </authorList>
    </citation>
    <scope>NUCLEOTIDE SEQUENCE [LARGE SCALE GENOMIC DNA]</scope>
    <source>
        <strain evidence="4 5">CBS 707.79</strain>
    </source>
</reference>
<dbReference type="Proteomes" id="UP000247810">
    <property type="component" value="Unassembled WGS sequence"/>
</dbReference>
<dbReference type="EMBL" id="KZ826229">
    <property type="protein sequence ID" value="PYH87497.1"/>
    <property type="molecule type" value="Genomic_DNA"/>
</dbReference>
<dbReference type="VEuPathDB" id="FungiDB:BO71DRAFT_282062"/>
<dbReference type="InterPro" id="IPR002110">
    <property type="entry name" value="Ankyrin_rpt"/>
</dbReference>
<dbReference type="Gene3D" id="1.25.40.20">
    <property type="entry name" value="Ankyrin repeat-containing domain"/>
    <property type="match status" value="1"/>
</dbReference>
<protein>
    <submittedName>
        <fullName evidence="4">Uncharacterized protein</fullName>
    </submittedName>
</protein>
<name>A0A319CYN3_9EURO</name>
<evidence type="ECO:0000256" key="2">
    <source>
        <dbReference type="ARBA" id="ARBA00023043"/>
    </source>
</evidence>
<dbReference type="SUPFAM" id="SSF48403">
    <property type="entry name" value="Ankyrin repeat"/>
    <property type="match status" value="1"/>
</dbReference>
<feature type="repeat" description="ANK" evidence="3">
    <location>
        <begin position="20"/>
        <end position="52"/>
    </location>
</feature>
<dbReference type="Pfam" id="PF12796">
    <property type="entry name" value="Ank_2"/>
    <property type="match status" value="1"/>
</dbReference>
<proteinExistence type="predicted"/>
<dbReference type="PANTHER" id="PTHR24171">
    <property type="entry name" value="ANKYRIN REPEAT DOMAIN-CONTAINING PROTEIN 39-RELATED"/>
    <property type="match status" value="1"/>
</dbReference>
<dbReference type="InterPro" id="IPR036770">
    <property type="entry name" value="Ankyrin_rpt-contain_sf"/>
</dbReference>
<evidence type="ECO:0000256" key="3">
    <source>
        <dbReference type="PROSITE-ProRule" id="PRU00023"/>
    </source>
</evidence>
<keyword evidence="5" id="KW-1185">Reference proteome</keyword>
<keyword evidence="2 3" id="KW-0040">ANK repeat</keyword>
<evidence type="ECO:0000313" key="4">
    <source>
        <dbReference type="EMBL" id="PYH87497.1"/>
    </source>
</evidence>
<dbReference type="STRING" id="1448320.A0A319CYN3"/>
<dbReference type="OrthoDB" id="4160321at2759"/>
<feature type="non-terminal residue" evidence="4">
    <location>
        <position position="1"/>
    </location>
</feature>
<dbReference type="SMART" id="SM00248">
    <property type="entry name" value="ANK"/>
    <property type="match status" value="1"/>
</dbReference>
<feature type="non-terminal residue" evidence="4">
    <location>
        <position position="65"/>
    </location>
</feature>